<evidence type="ECO:0000259" key="3">
    <source>
        <dbReference type="Pfam" id="PF24626"/>
    </source>
</evidence>
<keyword evidence="4" id="KW-0695">RNA-directed DNA polymerase</keyword>
<evidence type="ECO:0000313" key="5">
    <source>
        <dbReference type="Proteomes" id="UP000694240"/>
    </source>
</evidence>
<comment type="caution">
    <text evidence="4">The sequence shown here is derived from an EMBL/GenBank/DDBJ whole genome shotgun (WGS) entry which is preliminary data.</text>
</comment>
<feature type="region of interest" description="Disordered" evidence="1">
    <location>
        <begin position="1"/>
        <end position="20"/>
    </location>
</feature>
<dbReference type="EMBL" id="JAEFBK010000009">
    <property type="protein sequence ID" value="KAG7567975.1"/>
    <property type="molecule type" value="Genomic_DNA"/>
</dbReference>
<dbReference type="GO" id="GO:0003964">
    <property type="term" value="F:RNA-directed DNA polymerase activity"/>
    <property type="evidence" value="ECO:0007669"/>
    <property type="project" value="UniProtKB-KW"/>
</dbReference>
<reference evidence="4 5" key="1">
    <citation type="submission" date="2020-12" db="EMBL/GenBank/DDBJ databases">
        <title>Concerted genomic and epigenomic changes stabilize Arabidopsis allopolyploids.</title>
        <authorList>
            <person name="Chen Z."/>
        </authorList>
    </citation>
    <scope>NUCLEOTIDE SEQUENCE [LARGE SCALE GENOMIC DNA]</scope>
    <source>
        <strain evidence="4">Allo738</strain>
        <tissue evidence="4">Leaf</tissue>
    </source>
</reference>
<sequence length="1343" mass="153870">MAESDEGETSHNRNNKLLIEDMKKMMNTELEAFRQEFHQNLRSPRRSQEQHEKITYQKEAKPRRPQEKPNWRSRPTKDQANSYYYNLGDQRRVEKATPQHNDVKEVKAVKQSQKESLALAKEQFEDELLTILNAYNKPKKAKSKSQPKMVTDEVVVHKQSQKESLVLAKEQFEDELLKILNAYNKPKKANRGLPSNSEKAKLPLPSKFVKDTCDLSEKPDFVLENDQPCDKLILSKPVQPSSTFCFSQVIEEKSQEEVQRSLPSILTNLDQQTIFVPEPILESNEHHQKHCKEIDLVTKKPNLFVLISAQDEKRFGLENVKEFCVSKSVFDKMIPIFETLTFEKLFKPKSLMFDEFREFNSSLRISLCSKAFELFRIKTENALVKTFYELQESNLFNELCKPTLKDCVFEFSISSIMHLFCPMSAQKRSGAMTKYEYLGDVTSRKGTFKVPLHIHDDLRGVEGALDILAIKEKPPDLQQPQTLYKEPKQGTMSGIGEFAEAVLVNNQVPRVEYSIVIKEKPPDATPPIKTRGNYLNSQKRMKAKLLSLGEGCTIWRPTKKTNDREISTHHMSQPRDPREDYQNQLRLKHMEECIGKESNLFVRASKKNILLSKHQCLLLNYEEALLSLTNPTPVLPSEMMSLLQDYESMLSKGKPIGIPPIHDASQSYIWRPGDYIGRSKPEPHESLVTLLHMFPEEPKMDLSSFGSFHTYQWRPGELLDSSREEKLVTNRALIKEEPPDLTPLALIVMIPSTEHSATLIQVSNSITRFVSRVSRTVIMSLSHLGNIEKELDLFKEYLEPNSYLRTQVEHEHFKDNALIKVETCLPVYSDSMTVITHLLFAKAVDNISGTKEEPPDLEVLSSNFFVRTVIGDVVIQDKKPIAYFRMIFEVGEQVWVHLKKKRFPAEKKSKLMPRINGPFNIRRRTSDNAYQLDPQGKCNVSSSFNVSNLVPFIADKSDLRSNPFQEGEDDMIMESTKDMERDKELVAEEELEAEEPLEPEEHFEPEKCRVLGRIVSQGIVVVLIYVDDLIISGDNKEGINSTKSFLKSTFDIKDLGELKYFLGIEVCRSPEGLFLSQRKYTLDLLNETGSMDAKPAKTPLEDGYKVDRKGEKDEKFQDAPLYRKLVGKLIYLTNTRPDICFAVNQVSQHMQTPTVYHWSMVERILRYLKGSSGQGIWMGKNSNTEIVGYCDADYAGDIMDRRSTTGYCTFIGGNLVTWKTKKQKVVSCSSAESEYRAMKQLTNELTWLKALLKDLSIEQDTPITMHCDNKAAIYIASNSVFHERTKHIEVDCHKVREKIVQGVTLPCFTRSEDQLADIFTKAASLKVCNHIHGKLGLVDLTTS</sequence>
<evidence type="ECO:0000313" key="4">
    <source>
        <dbReference type="EMBL" id="KAG7567975.1"/>
    </source>
</evidence>
<evidence type="ECO:0000256" key="1">
    <source>
        <dbReference type="SAM" id="MobiDB-lite"/>
    </source>
</evidence>
<dbReference type="PANTHER" id="PTHR11439">
    <property type="entry name" value="GAG-POL-RELATED RETROTRANSPOSON"/>
    <property type="match status" value="1"/>
</dbReference>
<gene>
    <name evidence="4" type="ORF">ISN45_Aa04g008090</name>
</gene>
<evidence type="ECO:0000259" key="2">
    <source>
        <dbReference type="Pfam" id="PF07727"/>
    </source>
</evidence>
<name>A0A8T2A5N9_9BRAS</name>
<feature type="region of interest" description="Disordered" evidence="1">
    <location>
        <begin position="35"/>
        <end position="82"/>
    </location>
</feature>
<dbReference type="InterPro" id="IPR013103">
    <property type="entry name" value="RVT_2"/>
</dbReference>
<keyword evidence="4" id="KW-0808">Transferase</keyword>
<dbReference type="InterPro" id="IPR056924">
    <property type="entry name" value="SH3_Tf2-1"/>
</dbReference>
<keyword evidence="4" id="KW-0548">Nucleotidyltransferase</keyword>
<dbReference type="Pfam" id="PF24626">
    <property type="entry name" value="SH3_Tf2-1"/>
    <property type="match status" value="1"/>
</dbReference>
<dbReference type="CDD" id="cd09272">
    <property type="entry name" value="RNase_HI_RT_Ty1"/>
    <property type="match status" value="1"/>
</dbReference>
<feature type="domain" description="Reverse transcriptase Ty1/copia-type" evidence="2">
    <location>
        <begin position="1014"/>
        <end position="1101"/>
    </location>
</feature>
<keyword evidence="5" id="KW-1185">Reference proteome</keyword>
<organism evidence="4 5">
    <name type="scientific">Arabidopsis thaliana x Arabidopsis arenosa</name>
    <dbReference type="NCBI Taxonomy" id="1240361"/>
    <lineage>
        <taxon>Eukaryota</taxon>
        <taxon>Viridiplantae</taxon>
        <taxon>Streptophyta</taxon>
        <taxon>Embryophyta</taxon>
        <taxon>Tracheophyta</taxon>
        <taxon>Spermatophyta</taxon>
        <taxon>Magnoliopsida</taxon>
        <taxon>eudicotyledons</taxon>
        <taxon>Gunneridae</taxon>
        <taxon>Pentapetalae</taxon>
        <taxon>rosids</taxon>
        <taxon>malvids</taxon>
        <taxon>Brassicales</taxon>
        <taxon>Brassicaceae</taxon>
        <taxon>Camelineae</taxon>
        <taxon>Arabidopsis</taxon>
    </lineage>
</organism>
<dbReference type="Pfam" id="PF07727">
    <property type="entry name" value="RVT_2"/>
    <property type="match status" value="1"/>
</dbReference>
<protein>
    <submittedName>
        <fullName evidence="4">Reverse transcriptase RNA-dependent DNA polymerase</fullName>
    </submittedName>
</protein>
<accession>A0A8T2A5N9</accession>
<feature type="domain" description="Tf2-1-like SH3-like" evidence="3">
    <location>
        <begin position="891"/>
        <end position="952"/>
    </location>
</feature>
<proteinExistence type="predicted"/>
<dbReference type="PANTHER" id="PTHR11439:SF467">
    <property type="entry name" value="INTEGRASE CATALYTIC DOMAIN-CONTAINING PROTEIN"/>
    <property type="match status" value="1"/>
</dbReference>
<dbReference type="Proteomes" id="UP000694240">
    <property type="component" value="Chromosome 9"/>
</dbReference>
<feature type="compositionally biased region" description="Basic and acidic residues" evidence="1">
    <location>
        <begin position="46"/>
        <end position="70"/>
    </location>
</feature>